<dbReference type="PROSITE" id="PS00936">
    <property type="entry name" value="RIBOSOMAL_L35"/>
    <property type="match status" value="1"/>
</dbReference>
<dbReference type="PANTHER" id="PTHR33343:SF1">
    <property type="entry name" value="LARGE RIBOSOMAL SUBUNIT PROTEIN BL35M"/>
    <property type="match status" value="1"/>
</dbReference>
<dbReference type="GO" id="GO:0022625">
    <property type="term" value="C:cytosolic large ribosomal subunit"/>
    <property type="evidence" value="ECO:0007669"/>
    <property type="project" value="TreeGrafter"/>
</dbReference>
<dbReference type="InterPro" id="IPR001706">
    <property type="entry name" value="Ribosomal_bL35"/>
</dbReference>
<dbReference type="InterPro" id="IPR021137">
    <property type="entry name" value="Ribosomal_bL35-like"/>
</dbReference>
<dbReference type="NCBIfam" id="TIGR00001">
    <property type="entry name" value="rpmI_bact"/>
    <property type="match status" value="1"/>
</dbReference>
<evidence type="ECO:0000256" key="6">
    <source>
        <dbReference type="RuleBase" id="RU000568"/>
    </source>
</evidence>
<evidence type="ECO:0000313" key="7">
    <source>
        <dbReference type="EMBL" id="OGM05139.1"/>
    </source>
</evidence>
<name>A0A1F7WRN0_9BACT</name>
<evidence type="ECO:0000256" key="3">
    <source>
        <dbReference type="ARBA" id="ARBA00023274"/>
    </source>
</evidence>
<dbReference type="EMBL" id="MGFH01000123">
    <property type="protein sequence ID" value="OGM05139.1"/>
    <property type="molecule type" value="Genomic_DNA"/>
</dbReference>
<dbReference type="Pfam" id="PF01632">
    <property type="entry name" value="Ribosomal_L35p"/>
    <property type="match status" value="1"/>
</dbReference>
<dbReference type="Gene3D" id="4.10.410.60">
    <property type="match status" value="1"/>
</dbReference>
<dbReference type="AlphaFoldDB" id="A0A1F7WRN0"/>
<evidence type="ECO:0000313" key="8">
    <source>
        <dbReference type="Proteomes" id="UP000178735"/>
    </source>
</evidence>
<dbReference type="STRING" id="1817813.A2008_06345"/>
<evidence type="ECO:0000256" key="5">
    <source>
        <dbReference type="HAMAP-Rule" id="MF_00514"/>
    </source>
</evidence>
<comment type="caution">
    <text evidence="7">The sequence shown here is derived from an EMBL/GenBank/DDBJ whole genome shotgun (WGS) entry which is preliminary data.</text>
</comment>
<dbReference type="SUPFAM" id="SSF143034">
    <property type="entry name" value="L35p-like"/>
    <property type="match status" value="1"/>
</dbReference>
<dbReference type="GO" id="GO:0003735">
    <property type="term" value="F:structural constituent of ribosome"/>
    <property type="evidence" value="ECO:0007669"/>
    <property type="project" value="InterPro"/>
</dbReference>
<dbReference type="PANTHER" id="PTHR33343">
    <property type="entry name" value="54S RIBOSOMAL PROTEIN BL35M"/>
    <property type="match status" value="1"/>
</dbReference>
<dbReference type="HAMAP" id="MF_00514">
    <property type="entry name" value="Ribosomal_bL35"/>
    <property type="match status" value="1"/>
</dbReference>
<evidence type="ECO:0000256" key="2">
    <source>
        <dbReference type="ARBA" id="ARBA00022980"/>
    </source>
</evidence>
<dbReference type="GO" id="GO:0006412">
    <property type="term" value="P:translation"/>
    <property type="evidence" value="ECO:0007669"/>
    <property type="project" value="UniProtKB-UniRule"/>
</dbReference>
<evidence type="ECO:0000256" key="4">
    <source>
        <dbReference type="ARBA" id="ARBA00071664"/>
    </source>
</evidence>
<proteinExistence type="inferred from homology"/>
<organism evidence="7 8">
    <name type="scientific">Candidatus Wallbacteria bacterium GWC2_49_35</name>
    <dbReference type="NCBI Taxonomy" id="1817813"/>
    <lineage>
        <taxon>Bacteria</taxon>
        <taxon>Candidatus Walliibacteriota</taxon>
    </lineage>
</organism>
<keyword evidence="3 5" id="KW-0687">Ribonucleoprotein</keyword>
<dbReference type="InterPro" id="IPR018265">
    <property type="entry name" value="Ribosomal_bL35_CS"/>
</dbReference>
<evidence type="ECO:0000256" key="1">
    <source>
        <dbReference type="ARBA" id="ARBA00006598"/>
    </source>
</evidence>
<comment type="similarity">
    <text evidence="1 5 6">Belongs to the bacterial ribosomal protein bL35 family.</text>
</comment>
<dbReference type="FunFam" id="4.10.410.60:FF:000001">
    <property type="entry name" value="50S ribosomal protein L35"/>
    <property type="match status" value="1"/>
</dbReference>
<keyword evidence="2 5" id="KW-0689">Ribosomal protein</keyword>
<accession>A0A1F7WRN0</accession>
<gene>
    <name evidence="5" type="primary">rpmI</name>
    <name evidence="7" type="ORF">A2008_06345</name>
</gene>
<protein>
    <recommendedName>
        <fullName evidence="4 5">Large ribosomal subunit protein bL35</fullName>
    </recommendedName>
</protein>
<dbReference type="PRINTS" id="PR00064">
    <property type="entry name" value="RIBOSOMALL35"/>
</dbReference>
<dbReference type="Proteomes" id="UP000178735">
    <property type="component" value="Unassembled WGS sequence"/>
</dbReference>
<dbReference type="InterPro" id="IPR037229">
    <property type="entry name" value="Ribosomal_bL35_sf"/>
</dbReference>
<reference evidence="7 8" key="1">
    <citation type="journal article" date="2016" name="Nat. Commun.">
        <title>Thousands of microbial genomes shed light on interconnected biogeochemical processes in an aquifer system.</title>
        <authorList>
            <person name="Anantharaman K."/>
            <person name="Brown C.T."/>
            <person name="Hug L.A."/>
            <person name="Sharon I."/>
            <person name="Castelle C.J."/>
            <person name="Probst A.J."/>
            <person name="Thomas B.C."/>
            <person name="Singh A."/>
            <person name="Wilkins M.J."/>
            <person name="Karaoz U."/>
            <person name="Brodie E.L."/>
            <person name="Williams K.H."/>
            <person name="Hubbard S.S."/>
            <person name="Banfield J.F."/>
        </authorList>
    </citation>
    <scope>NUCLEOTIDE SEQUENCE [LARGE SCALE GENOMIC DNA]</scope>
</reference>
<sequence length="67" mass="7463">MPKAKTHSGAKKRFNVTGGGKIKRACAYIGHKLTTSKSRKQKKRLHAATYVTQNAELRTVKRLLNLA</sequence>